<organism evidence="2 3">
    <name type="scientific">Streptomyces spororaveus</name>
    <dbReference type="NCBI Taxonomy" id="284039"/>
    <lineage>
        <taxon>Bacteria</taxon>
        <taxon>Bacillati</taxon>
        <taxon>Actinomycetota</taxon>
        <taxon>Actinomycetes</taxon>
        <taxon>Kitasatosporales</taxon>
        <taxon>Streptomycetaceae</taxon>
        <taxon>Streptomyces</taxon>
    </lineage>
</organism>
<feature type="compositionally biased region" description="Basic residues" evidence="1">
    <location>
        <begin position="1"/>
        <end position="10"/>
    </location>
</feature>
<sequence length="116" mass="12097">MTRRYVRARRGSPQTAPLPSAGPGVSPAAAGKVELLPGGGGRDRQIGWTGADRTPGLTRPPPEGKSAPIKNHRMSRTSEIRQMSRSVRPSIDPAETGSSPARGAFAPAPAARRHGA</sequence>
<reference evidence="3" key="1">
    <citation type="submission" date="2023-07" db="EMBL/GenBank/DDBJ databases">
        <title>Whole genome shotgun sequence of Streptomyces spororaveus NBRC 15456.</title>
        <authorList>
            <person name="Komaki H."/>
            <person name="Tamura T."/>
        </authorList>
    </citation>
    <scope>NUCLEOTIDE SEQUENCE [LARGE SCALE GENOMIC DNA]</scope>
    <source>
        <strain evidence="3">NBRC 15456</strain>
    </source>
</reference>
<evidence type="ECO:0000313" key="3">
    <source>
        <dbReference type="Proteomes" id="UP000608522"/>
    </source>
</evidence>
<name>A0ABQ3TNT1_9ACTN</name>
<dbReference type="Proteomes" id="UP000608522">
    <property type="component" value="Unassembled WGS sequence"/>
</dbReference>
<accession>A0ABQ3TNT1</accession>
<evidence type="ECO:0000256" key="1">
    <source>
        <dbReference type="SAM" id="MobiDB-lite"/>
    </source>
</evidence>
<keyword evidence="3" id="KW-1185">Reference proteome</keyword>
<feature type="compositionally biased region" description="Low complexity" evidence="1">
    <location>
        <begin position="17"/>
        <end position="31"/>
    </location>
</feature>
<proteinExistence type="predicted"/>
<gene>
    <name evidence="2" type="ORF">Sspor_75430</name>
</gene>
<feature type="region of interest" description="Disordered" evidence="1">
    <location>
        <begin position="1"/>
        <end position="116"/>
    </location>
</feature>
<comment type="caution">
    <text evidence="2">The sequence shown here is derived from an EMBL/GenBank/DDBJ whole genome shotgun (WGS) entry which is preliminary data.</text>
</comment>
<feature type="compositionally biased region" description="Low complexity" evidence="1">
    <location>
        <begin position="97"/>
        <end position="110"/>
    </location>
</feature>
<evidence type="ECO:0000313" key="2">
    <source>
        <dbReference type="EMBL" id="GHI81982.1"/>
    </source>
</evidence>
<dbReference type="EMBL" id="BNED01000005">
    <property type="protein sequence ID" value="GHI81982.1"/>
    <property type="molecule type" value="Genomic_DNA"/>
</dbReference>
<protein>
    <submittedName>
        <fullName evidence="2">Uncharacterized protein</fullName>
    </submittedName>
</protein>